<dbReference type="OrthoDB" id="116380at2759"/>
<proteinExistence type="predicted"/>
<dbReference type="PANTHER" id="PTHR42861">
    <property type="entry name" value="CALCIUM-TRANSPORTING ATPASE"/>
    <property type="match status" value="1"/>
</dbReference>
<evidence type="ECO:0000313" key="3">
    <source>
        <dbReference type="Proteomes" id="UP000269721"/>
    </source>
</evidence>
<dbReference type="InterPro" id="IPR059000">
    <property type="entry name" value="ATPase_P-type_domA"/>
</dbReference>
<evidence type="ECO:0000313" key="2">
    <source>
        <dbReference type="EMBL" id="RKO88309.1"/>
    </source>
</evidence>
<dbReference type="InterPro" id="IPR004014">
    <property type="entry name" value="ATPase_P-typ_cation-transptr_N"/>
</dbReference>
<dbReference type="EMBL" id="KZ996803">
    <property type="protein sequence ID" value="RKO88309.1"/>
    <property type="molecule type" value="Genomic_DNA"/>
</dbReference>
<dbReference type="InterPro" id="IPR023298">
    <property type="entry name" value="ATPase_P-typ_TM_dom_sf"/>
</dbReference>
<evidence type="ECO:0000259" key="1">
    <source>
        <dbReference type="SMART" id="SM00831"/>
    </source>
</evidence>
<dbReference type="GO" id="GO:0006811">
    <property type="term" value="P:monoatomic ion transport"/>
    <property type="evidence" value="ECO:0007669"/>
    <property type="project" value="UniProtKB-ARBA"/>
</dbReference>
<dbReference type="Pfam" id="PF00690">
    <property type="entry name" value="Cation_ATPase_N"/>
    <property type="match status" value="1"/>
</dbReference>
<organism evidence="2 3">
    <name type="scientific">Blyttiomyces helicus</name>
    <dbReference type="NCBI Taxonomy" id="388810"/>
    <lineage>
        <taxon>Eukaryota</taxon>
        <taxon>Fungi</taxon>
        <taxon>Fungi incertae sedis</taxon>
        <taxon>Chytridiomycota</taxon>
        <taxon>Chytridiomycota incertae sedis</taxon>
        <taxon>Chytridiomycetes</taxon>
        <taxon>Chytridiomycetes incertae sedis</taxon>
        <taxon>Blyttiomyces</taxon>
    </lineage>
</organism>
<feature type="domain" description="Cation-transporting P-type ATPase N-terminal" evidence="1">
    <location>
        <begin position="131"/>
        <end position="205"/>
    </location>
</feature>
<dbReference type="SUPFAM" id="SSF81653">
    <property type="entry name" value="Calcium ATPase, transduction domain A"/>
    <property type="match status" value="1"/>
</dbReference>
<dbReference type="Pfam" id="PF00122">
    <property type="entry name" value="E1-E2_ATPase"/>
    <property type="match status" value="1"/>
</dbReference>
<dbReference type="Gene3D" id="2.70.150.10">
    <property type="entry name" value="Calcium-transporting ATPase, cytoplasmic transduction domain A"/>
    <property type="match status" value="1"/>
</dbReference>
<dbReference type="SMART" id="SM00831">
    <property type="entry name" value="Cation_ATPase_N"/>
    <property type="match status" value="1"/>
</dbReference>
<protein>
    <submittedName>
        <fullName evidence="2">E1-E2 ATPase-domain-containing protein</fullName>
    </submittedName>
</protein>
<dbReference type="AlphaFoldDB" id="A0A4P9W771"/>
<gene>
    <name evidence="2" type="ORF">BDK51DRAFT_19610</name>
</gene>
<reference evidence="3" key="1">
    <citation type="journal article" date="2018" name="Nat. Microbiol.">
        <title>Leveraging single-cell genomics to expand the fungal tree of life.</title>
        <authorList>
            <person name="Ahrendt S.R."/>
            <person name="Quandt C.A."/>
            <person name="Ciobanu D."/>
            <person name="Clum A."/>
            <person name="Salamov A."/>
            <person name="Andreopoulos B."/>
            <person name="Cheng J.F."/>
            <person name="Woyke T."/>
            <person name="Pelin A."/>
            <person name="Henrissat B."/>
            <person name="Reynolds N.K."/>
            <person name="Benny G.L."/>
            <person name="Smith M.E."/>
            <person name="James T.Y."/>
            <person name="Grigoriev I.V."/>
        </authorList>
    </citation>
    <scope>NUCLEOTIDE SEQUENCE [LARGE SCALE GENOMIC DNA]</scope>
</reference>
<dbReference type="Proteomes" id="UP000269721">
    <property type="component" value="Unassembled WGS sequence"/>
</dbReference>
<keyword evidence="3" id="KW-1185">Reference proteome</keyword>
<dbReference type="SUPFAM" id="SSF81665">
    <property type="entry name" value="Calcium ATPase, transmembrane domain M"/>
    <property type="match status" value="1"/>
</dbReference>
<accession>A0A4P9W771</accession>
<dbReference type="InterPro" id="IPR008250">
    <property type="entry name" value="ATPase_P-typ_transduc_dom_A_sf"/>
</dbReference>
<name>A0A4P9W771_9FUNG</name>
<dbReference type="Gene3D" id="1.20.1110.10">
    <property type="entry name" value="Calcium-transporting ATPase, transmembrane domain"/>
    <property type="match status" value="1"/>
</dbReference>
<sequence length="362" mass="39345">MSGLLQNLSHSTGNLLSRRPTEDAVLALLLFGQFLEEVTEFRAAVCTRSASDLRHSLYIHRYCTGGAGPEERETAAGVLALIVRWVPQVEDWRDLVAEEHDKVEKVVSEFSSKFEQPGMPLVKDLLPPPALYFDKNPERLAEMFSTSITSGLASSRVADLTDHYGLNALPEPPKSSSLHMLFTQVTDFMILILIAAAIAEGAAGDIKSTIVLLAVVVLNVVIGFTQEYKANKALEALLSLSVPQATVIRDGKQESISSVLLVPGDIVVLEEGDLIPADLRLCEVAQLEIVEVILTGEAVGVAKSVRTIRKRTRRLPLGDCKGNAFMATVVARGRGKGIVVRTGSNTEVRKCALTQKRKRIPP</sequence>